<gene>
    <name evidence="2" type="ORF">SAMN05661086_02975</name>
</gene>
<accession>A0A1I6L144</accession>
<dbReference type="EMBL" id="FOYZ01000012">
    <property type="protein sequence ID" value="SFR97167.1"/>
    <property type="molecule type" value="Genomic_DNA"/>
</dbReference>
<sequence length="40" mass="4941">MSELFCLKFICFWLIGFTMFYFKQRWTVAWVLKRINKGGM</sequence>
<organism evidence="2 3">
    <name type="scientific">Anaeromicropila populeti</name>
    <dbReference type="NCBI Taxonomy" id="37658"/>
    <lineage>
        <taxon>Bacteria</taxon>
        <taxon>Bacillati</taxon>
        <taxon>Bacillota</taxon>
        <taxon>Clostridia</taxon>
        <taxon>Lachnospirales</taxon>
        <taxon>Lachnospiraceae</taxon>
        <taxon>Anaeromicropila</taxon>
    </lineage>
</organism>
<dbReference type="AlphaFoldDB" id="A0A1I6L144"/>
<dbReference type="Proteomes" id="UP000199659">
    <property type="component" value="Unassembled WGS sequence"/>
</dbReference>
<dbReference type="STRING" id="37658.SAMN05661086_02975"/>
<proteinExistence type="predicted"/>
<evidence type="ECO:0000313" key="3">
    <source>
        <dbReference type="Proteomes" id="UP000199659"/>
    </source>
</evidence>
<evidence type="ECO:0000256" key="1">
    <source>
        <dbReference type="SAM" id="Phobius"/>
    </source>
</evidence>
<keyword evidence="1" id="KW-0472">Membrane</keyword>
<protein>
    <submittedName>
        <fullName evidence="2">Uncharacterized protein</fullName>
    </submittedName>
</protein>
<keyword evidence="3" id="KW-1185">Reference proteome</keyword>
<keyword evidence="1" id="KW-1133">Transmembrane helix</keyword>
<feature type="transmembrane region" description="Helical" evidence="1">
    <location>
        <begin position="5"/>
        <end position="22"/>
    </location>
</feature>
<name>A0A1I6L144_9FIRM</name>
<keyword evidence="1" id="KW-0812">Transmembrane</keyword>
<evidence type="ECO:0000313" key="2">
    <source>
        <dbReference type="EMBL" id="SFR97167.1"/>
    </source>
</evidence>
<reference evidence="2 3" key="1">
    <citation type="submission" date="2016-10" db="EMBL/GenBank/DDBJ databases">
        <authorList>
            <person name="de Groot N.N."/>
        </authorList>
    </citation>
    <scope>NUCLEOTIDE SEQUENCE [LARGE SCALE GENOMIC DNA]</scope>
    <source>
        <strain evidence="2 3">743A</strain>
    </source>
</reference>